<evidence type="ECO:0000313" key="2">
    <source>
        <dbReference type="Proteomes" id="UP000678393"/>
    </source>
</evidence>
<evidence type="ECO:0008006" key="3">
    <source>
        <dbReference type="Google" id="ProtNLM"/>
    </source>
</evidence>
<proteinExistence type="predicted"/>
<dbReference type="InterPro" id="IPR009003">
    <property type="entry name" value="Peptidase_S1_PA"/>
</dbReference>
<sequence length="290" mass="31588">CLQSDLHTKYDSCLKHPQHEHFIPIFLLSVNNMPENFQQPSWVKLIKLKGVDVVRLTVAQTSDTRPDELGFRGTTAVRFGTGTAFVHNMEQTELCGCAVGNSGHLCSGAFLVMTAAHVVYNDYEARATTVDFFYDSMDVSTIVRAWGVRVVTVDVDRNRSVVECRTHDLNLCHTLKKAQNERNKIIETELEPAVGSSQMAVIISHPHGLCKQVSFGNLKTKELVGVVKTTKDGMQLADCLLTYDTPTCPGSGGGPVNVMGGGTVSYAFAPHCASKDSGENLSGLGWARVI</sequence>
<dbReference type="EMBL" id="CAJHNH020006279">
    <property type="protein sequence ID" value="CAG5133528.1"/>
    <property type="molecule type" value="Genomic_DNA"/>
</dbReference>
<comment type="caution">
    <text evidence="1">The sequence shown here is derived from an EMBL/GenBank/DDBJ whole genome shotgun (WGS) entry which is preliminary data.</text>
</comment>
<keyword evidence="2" id="KW-1185">Reference proteome</keyword>
<dbReference type="OrthoDB" id="10645114at2759"/>
<evidence type="ECO:0000313" key="1">
    <source>
        <dbReference type="EMBL" id="CAG5133528.1"/>
    </source>
</evidence>
<reference evidence="1" key="1">
    <citation type="submission" date="2021-04" db="EMBL/GenBank/DDBJ databases">
        <authorList>
            <consortium name="Molecular Ecology Group"/>
        </authorList>
    </citation>
    <scope>NUCLEOTIDE SEQUENCE</scope>
</reference>
<accession>A0A8S3ZZ97</accession>
<name>A0A8S3ZZ97_9EUPU</name>
<organism evidence="1 2">
    <name type="scientific">Candidula unifasciata</name>
    <dbReference type="NCBI Taxonomy" id="100452"/>
    <lineage>
        <taxon>Eukaryota</taxon>
        <taxon>Metazoa</taxon>
        <taxon>Spiralia</taxon>
        <taxon>Lophotrochozoa</taxon>
        <taxon>Mollusca</taxon>
        <taxon>Gastropoda</taxon>
        <taxon>Heterobranchia</taxon>
        <taxon>Euthyneura</taxon>
        <taxon>Panpulmonata</taxon>
        <taxon>Eupulmonata</taxon>
        <taxon>Stylommatophora</taxon>
        <taxon>Helicina</taxon>
        <taxon>Helicoidea</taxon>
        <taxon>Geomitridae</taxon>
        <taxon>Candidula</taxon>
    </lineage>
</organism>
<protein>
    <recommendedName>
        <fullName evidence="3">Trypsin-like serine protease</fullName>
    </recommendedName>
</protein>
<feature type="non-terminal residue" evidence="1">
    <location>
        <position position="1"/>
    </location>
</feature>
<gene>
    <name evidence="1" type="ORF">CUNI_LOCUS19086</name>
</gene>
<dbReference type="SUPFAM" id="SSF50494">
    <property type="entry name" value="Trypsin-like serine proteases"/>
    <property type="match status" value="1"/>
</dbReference>
<dbReference type="AlphaFoldDB" id="A0A8S3ZZ97"/>
<dbReference type="Pfam" id="PF13365">
    <property type="entry name" value="Trypsin_2"/>
    <property type="match status" value="1"/>
</dbReference>
<dbReference type="Proteomes" id="UP000678393">
    <property type="component" value="Unassembled WGS sequence"/>
</dbReference>